<feature type="transmembrane region" description="Helical" evidence="6">
    <location>
        <begin position="39"/>
        <end position="61"/>
    </location>
</feature>
<gene>
    <name evidence="7" type="ORF">I8E28_10415</name>
</gene>
<dbReference type="PIRSF" id="PIRSF035875">
    <property type="entry name" value="RNase_BN"/>
    <property type="match status" value="1"/>
</dbReference>
<protein>
    <submittedName>
        <fullName evidence="7">YihY/virulence factor BrkB family protein</fullName>
    </submittedName>
</protein>
<keyword evidence="8" id="KW-1185">Reference proteome</keyword>
<dbReference type="PANTHER" id="PTHR30213">
    <property type="entry name" value="INNER MEMBRANE PROTEIN YHJD"/>
    <property type="match status" value="1"/>
</dbReference>
<feature type="transmembrane region" description="Helical" evidence="6">
    <location>
        <begin position="98"/>
        <end position="118"/>
    </location>
</feature>
<dbReference type="NCBIfam" id="TIGR00765">
    <property type="entry name" value="yihY_not_rbn"/>
    <property type="match status" value="1"/>
</dbReference>
<proteinExistence type="predicted"/>
<dbReference type="InterPro" id="IPR017039">
    <property type="entry name" value="Virul_fac_BrkB"/>
</dbReference>
<feature type="transmembrane region" description="Helical" evidence="6">
    <location>
        <begin position="138"/>
        <end position="165"/>
    </location>
</feature>
<comment type="subcellular location">
    <subcellularLocation>
        <location evidence="1">Cell membrane</location>
        <topology evidence="1">Multi-pass membrane protein</topology>
    </subcellularLocation>
</comment>
<organism evidence="7 8">
    <name type="scientific">Ramlibacter algicola</name>
    <dbReference type="NCBI Taxonomy" id="2795217"/>
    <lineage>
        <taxon>Bacteria</taxon>
        <taxon>Pseudomonadati</taxon>
        <taxon>Pseudomonadota</taxon>
        <taxon>Betaproteobacteria</taxon>
        <taxon>Burkholderiales</taxon>
        <taxon>Comamonadaceae</taxon>
        <taxon>Ramlibacter</taxon>
    </lineage>
</organism>
<dbReference type="AlphaFoldDB" id="A0A934Q1F5"/>
<dbReference type="Proteomes" id="UP000617041">
    <property type="component" value="Unassembled WGS sequence"/>
</dbReference>
<evidence type="ECO:0000313" key="8">
    <source>
        <dbReference type="Proteomes" id="UP000617041"/>
    </source>
</evidence>
<sequence>MRVLSPAAMHVLAHPGAFLLQVLRGFLRNQGLLLAGAVAYYALLSVVPLLVLAVVALSHFVDPAELFETLGRYLGWLLPGQSQPVLVELRSFVEHRDVVGWVLLLTMLFFSSLAFSVLEKAMAVIFTHRFHVRHRHFLVSVLMPYCYVLCLAMGLLLVTFVAGRLEALGSTQLDLLGHSWSLEGLSGALLYLLGFVGEVVLLTSLYIVMPVGRLTWRHALPGGITAAILWEVTRHVLVWYFGTLSQVNVVYGSLTTAVVVLLSLEIGATLVLFGAQVISEYERLAVQPAAS</sequence>
<dbReference type="GO" id="GO:0005886">
    <property type="term" value="C:plasma membrane"/>
    <property type="evidence" value="ECO:0007669"/>
    <property type="project" value="UniProtKB-SubCell"/>
</dbReference>
<evidence type="ECO:0000256" key="6">
    <source>
        <dbReference type="SAM" id="Phobius"/>
    </source>
</evidence>
<comment type="caution">
    <text evidence="7">The sequence shown here is derived from an EMBL/GenBank/DDBJ whole genome shotgun (WGS) entry which is preliminary data.</text>
</comment>
<dbReference type="Pfam" id="PF03631">
    <property type="entry name" value="Virul_fac_BrkB"/>
    <property type="match status" value="1"/>
</dbReference>
<feature type="transmembrane region" description="Helical" evidence="6">
    <location>
        <begin position="220"/>
        <end position="242"/>
    </location>
</feature>
<dbReference type="PANTHER" id="PTHR30213:SF0">
    <property type="entry name" value="UPF0761 MEMBRANE PROTEIN YIHY"/>
    <property type="match status" value="1"/>
</dbReference>
<keyword evidence="2" id="KW-1003">Cell membrane</keyword>
<keyword evidence="3 6" id="KW-0812">Transmembrane</keyword>
<evidence type="ECO:0000256" key="4">
    <source>
        <dbReference type="ARBA" id="ARBA00022989"/>
    </source>
</evidence>
<dbReference type="EMBL" id="JAEDAO010000001">
    <property type="protein sequence ID" value="MBK0393003.1"/>
    <property type="molecule type" value="Genomic_DNA"/>
</dbReference>
<evidence type="ECO:0000256" key="2">
    <source>
        <dbReference type="ARBA" id="ARBA00022475"/>
    </source>
</evidence>
<feature type="transmembrane region" description="Helical" evidence="6">
    <location>
        <begin position="254"/>
        <end position="275"/>
    </location>
</feature>
<evidence type="ECO:0000256" key="3">
    <source>
        <dbReference type="ARBA" id="ARBA00022692"/>
    </source>
</evidence>
<dbReference type="RefSeq" id="WP_200787955.1">
    <property type="nucleotide sequence ID" value="NZ_JAEDAO010000001.1"/>
</dbReference>
<feature type="transmembrane region" description="Helical" evidence="6">
    <location>
        <begin position="185"/>
        <end position="208"/>
    </location>
</feature>
<evidence type="ECO:0000256" key="1">
    <source>
        <dbReference type="ARBA" id="ARBA00004651"/>
    </source>
</evidence>
<keyword evidence="4 6" id="KW-1133">Transmembrane helix</keyword>
<keyword evidence="5 6" id="KW-0472">Membrane</keyword>
<name>A0A934Q1F5_9BURK</name>
<accession>A0A934Q1F5</accession>
<evidence type="ECO:0000313" key="7">
    <source>
        <dbReference type="EMBL" id="MBK0393003.1"/>
    </source>
</evidence>
<evidence type="ECO:0000256" key="5">
    <source>
        <dbReference type="ARBA" id="ARBA00023136"/>
    </source>
</evidence>
<reference evidence="7" key="1">
    <citation type="submission" date="2020-12" db="EMBL/GenBank/DDBJ databases">
        <title>Ramlibacter sp. nov., isolated from a freshwater alga, Cryptomonas.</title>
        <authorList>
            <person name="Kim H.M."/>
            <person name="Jeon C.O."/>
        </authorList>
    </citation>
    <scope>NUCLEOTIDE SEQUENCE</scope>
    <source>
        <strain evidence="7">CrO1</strain>
    </source>
</reference>